<accession>A0ABS7NJ62</accession>
<dbReference type="InterPro" id="IPR011009">
    <property type="entry name" value="Kinase-like_dom_sf"/>
</dbReference>
<feature type="domain" description="Protein kinase" evidence="6">
    <location>
        <begin position="27"/>
        <end position="303"/>
    </location>
</feature>
<evidence type="ECO:0000256" key="2">
    <source>
        <dbReference type="ARBA" id="ARBA00022741"/>
    </source>
</evidence>
<keyword evidence="7" id="KW-0723">Serine/threonine-protein kinase</keyword>
<evidence type="ECO:0000259" key="6">
    <source>
        <dbReference type="PROSITE" id="PS50011"/>
    </source>
</evidence>
<dbReference type="PANTHER" id="PTHR43289:SF6">
    <property type="entry name" value="SERINE_THREONINE-PROTEIN KINASE NEKL-3"/>
    <property type="match status" value="1"/>
</dbReference>
<gene>
    <name evidence="7" type="ORF">KUV26_17505</name>
</gene>
<dbReference type="RefSeq" id="WP_222509315.1">
    <property type="nucleotide sequence ID" value="NZ_JAHVJA010000009.1"/>
</dbReference>
<sequence>MPHDRSSADPAQICELPCGFKLLQGQYQIERPLISGGFGITYLARDSLERRVVIKECFPAGLCRRNGPQVEPAAPEHAKSCRNVLRAFLREAHLLARAEHPGIVGVHQVFKENQTAYIAMEFIDGLDLLTVREDQPERLTAPLLRQILDQALEALGCLHGLGILHRDISPDNLLLGQDGTLTLIDFGAAAGSTPLDDTALPALLAVKDGYSAHELYKPDLPQRPACDIYALGATFYYLITGETPAGSQQRLTAVMAGNPDPCPPLLGGPWAADPALLATVDQAMSVLPAERFQSTRAWAEMLADCDAADPAPAAASQDQPGPLPEAEAVPAPAGGGALDAAIADLVAATNSSLTPGQPRPPRREPAPAPAADAPRQMVNLFGEPVSDLEAWLAEEDARARRSRNAPAAEQSPAAGDGGAETRKPTFAGRLRRIFGFQDGSPATVKN</sequence>
<evidence type="ECO:0000256" key="5">
    <source>
        <dbReference type="SAM" id="MobiDB-lite"/>
    </source>
</evidence>
<dbReference type="PROSITE" id="PS00109">
    <property type="entry name" value="PROTEIN_KINASE_TYR"/>
    <property type="match status" value="1"/>
</dbReference>
<evidence type="ECO:0000256" key="3">
    <source>
        <dbReference type="ARBA" id="ARBA00022777"/>
    </source>
</evidence>
<evidence type="ECO:0000313" key="8">
    <source>
        <dbReference type="Proteomes" id="UP000766629"/>
    </source>
</evidence>
<organism evidence="7 8">
    <name type="scientific">Leisingera daeponensis</name>
    <dbReference type="NCBI Taxonomy" id="405746"/>
    <lineage>
        <taxon>Bacteria</taxon>
        <taxon>Pseudomonadati</taxon>
        <taxon>Pseudomonadota</taxon>
        <taxon>Alphaproteobacteria</taxon>
        <taxon>Rhodobacterales</taxon>
        <taxon>Roseobacteraceae</taxon>
        <taxon>Leisingera</taxon>
    </lineage>
</organism>
<evidence type="ECO:0000256" key="4">
    <source>
        <dbReference type="ARBA" id="ARBA00022840"/>
    </source>
</evidence>
<feature type="region of interest" description="Disordered" evidence="5">
    <location>
        <begin position="396"/>
        <end position="425"/>
    </location>
</feature>
<keyword evidence="4" id="KW-0067">ATP-binding</keyword>
<proteinExistence type="predicted"/>
<dbReference type="CDD" id="cd14014">
    <property type="entry name" value="STKc_PknB_like"/>
    <property type="match status" value="1"/>
</dbReference>
<dbReference type="Gene3D" id="1.10.510.10">
    <property type="entry name" value="Transferase(Phosphotransferase) domain 1"/>
    <property type="match status" value="1"/>
</dbReference>
<reference evidence="7 8" key="1">
    <citation type="submission" date="2021-06" db="EMBL/GenBank/DDBJ databases">
        <title>50 bacteria genomes isolated from Dapeng, Shenzhen, China.</title>
        <authorList>
            <person name="Zheng W."/>
            <person name="Yu S."/>
            <person name="Huang Y."/>
        </authorList>
    </citation>
    <scope>NUCLEOTIDE SEQUENCE [LARGE SCALE GENOMIC DNA]</scope>
    <source>
        <strain evidence="7 8">DP1N14-2</strain>
    </source>
</reference>
<keyword evidence="8" id="KW-1185">Reference proteome</keyword>
<dbReference type="InterPro" id="IPR008266">
    <property type="entry name" value="Tyr_kinase_AS"/>
</dbReference>
<dbReference type="EMBL" id="JAHVJA010000009">
    <property type="protein sequence ID" value="MBY6141238.1"/>
    <property type="molecule type" value="Genomic_DNA"/>
</dbReference>
<dbReference type="Gene3D" id="3.30.200.20">
    <property type="entry name" value="Phosphorylase Kinase, domain 1"/>
    <property type="match status" value="1"/>
</dbReference>
<comment type="caution">
    <text evidence="7">The sequence shown here is derived from an EMBL/GenBank/DDBJ whole genome shotgun (WGS) entry which is preliminary data.</text>
</comment>
<keyword evidence="2" id="KW-0547">Nucleotide-binding</keyword>
<dbReference type="InterPro" id="IPR000719">
    <property type="entry name" value="Prot_kinase_dom"/>
</dbReference>
<feature type="region of interest" description="Disordered" evidence="5">
    <location>
        <begin position="351"/>
        <end position="372"/>
    </location>
</feature>
<protein>
    <submittedName>
        <fullName evidence="7">Serine/threonine protein kinase</fullName>
    </submittedName>
</protein>
<name>A0ABS7NJ62_9RHOB</name>
<dbReference type="Proteomes" id="UP000766629">
    <property type="component" value="Unassembled WGS sequence"/>
</dbReference>
<dbReference type="PROSITE" id="PS50011">
    <property type="entry name" value="PROTEIN_KINASE_DOM"/>
    <property type="match status" value="1"/>
</dbReference>
<dbReference type="SUPFAM" id="SSF56112">
    <property type="entry name" value="Protein kinase-like (PK-like)"/>
    <property type="match status" value="1"/>
</dbReference>
<keyword evidence="1" id="KW-0808">Transferase</keyword>
<keyword evidence="3 7" id="KW-0418">Kinase</keyword>
<dbReference type="Pfam" id="PF00069">
    <property type="entry name" value="Pkinase"/>
    <property type="match status" value="1"/>
</dbReference>
<evidence type="ECO:0000256" key="1">
    <source>
        <dbReference type="ARBA" id="ARBA00022679"/>
    </source>
</evidence>
<dbReference type="GO" id="GO:0004674">
    <property type="term" value="F:protein serine/threonine kinase activity"/>
    <property type="evidence" value="ECO:0007669"/>
    <property type="project" value="UniProtKB-KW"/>
</dbReference>
<feature type="region of interest" description="Disordered" evidence="5">
    <location>
        <begin position="309"/>
        <end position="335"/>
    </location>
</feature>
<evidence type="ECO:0000313" key="7">
    <source>
        <dbReference type="EMBL" id="MBY6141238.1"/>
    </source>
</evidence>
<dbReference type="PANTHER" id="PTHR43289">
    <property type="entry name" value="MITOGEN-ACTIVATED PROTEIN KINASE KINASE KINASE 20-RELATED"/>
    <property type="match status" value="1"/>
</dbReference>